<evidence type="ECO:0000259" key="15">
    <source>
        <dbReference type="PROSITE" id="PS50853"/>
    </source>
</evidence>
<dbReference type="Gene3D" id="2.60.40.10">
    <property type="entry name" value="Immunoglobulins"/>
    <property type="match status" value="2"/>
</dbReference>
<evidence type="ECO:0000256" key="4">
    <source>
        <dbReference type="ARBA" id="ARBA00022490"/>
    </source>
</evidence>
<dbReference type="Pfam" id="PF00041">
    <property type="entry name" value="fn3"/>
    <property type="match status" value="1"/>
</dbReference>
<dbReference type="InterPro" id="IPR013783">
    <property type="entry name" value="Ig-like_fold"/>
</dbReference>
<keyword evidence="9" id="KW-0539">Nucleus</keyword>
<dbReference type="AlphaFoldDB" id="A0A091DY90"/>
<dbReference type="InterPro" id="IPR043136">
    <property type="entry name" value="B30.2/SPRY_sf"/>
</dbReference>
<evidence type="ECO:0000256" key="12">
    <source>
        <dbReference type="ARBA" id="ARBA00079016"/>
    </source>
</evidence>
<evidence type="ECO:0000259" key="14">
    <source>
        <dbReference type="PROSITE" id="PS50188"/>
    </source>
</evidence>
<organism evidence="16 17">
    <name type="scientific">Fukomys damarensis</name>
    <name type="common">Damaraland mole rat</name>
    <name type="synonym">Cryptomys damarensis</name>
    <dbReference type="NCBI Taxonomy" id="885580"/>
    <lineage>
        <taxon>Eukaryota</taxon>
        <taxon>Metazoa</taxon>
        <taxon>Chordata</taxon>
        <taxon>Craniata</taxon>
        <taxon>Vertebrata</taxon>
        <taxon>Euteleostomi</taxon>
        <taxon>Mammalia</taxon>
        <taxon>Eutheria</taxon>
        <taxon>Euarchontoglires</taxon>
        <taxon>Glires</taxon>
        <taxon>Rodentia</taxon>
        <taxon>Hystricomorpha</taxon>
        <taxon>Bathyergidae</taxon>
        <taxon>Fukomys</taxon>
    </lineage>
</organism>
<keyword evidence="6" id="KW-0677">Repeat</keyword>
<dbReference type="SUPFAM" id="SSF49265">
    <property type="entry name" value="Fibronectin type III"/>
    <property type="match status" value="1"/>
</dbReference>
<accession>A0A091DY90</accession>
<keyword evidence="5" id="KW-0597">Phosphoprotein</keyword>
<dbReference type="InterPro" id="IPR003877">
    <property type="entry name" value="SPRY_dom"/>
</dbReference>
<feature type="domain" description="B30.2/SPRY" evidence="14">
    <location>
        <begin position="406"/>
        <end position="591"/>
    </location>
</feature>
<dbReference type="SUPFAM" id="SSF49899">
    <property type="entry name" value="Concanavalin A-like lectins/glucanases"/>
    <property type="match status" value="1"/>
</dbReference>
<evidence type="ECO:0000256" key="7">
    <source>
        <dbReference type="ARBA" id="ARBA00022951"/>
    </source>
</evidence>
<evidence type="ECO:0000256" key="9">
    <source>
        <dbReference type="ARBA" id="ARBA00023242"/>
    </source>
</evidence>
<dbReference type="FunFam" id="2.60.120.920:FF:000038">
    <property type="entry name" value="cardiomyopathy-associated protein 5"/>
    <property type="match status" value="1"/>
</dbReference>
<feature type="coiled-coil region" evidence="13">
    <location>
        <begin position="68"/>
        <end position="124"/>
    </location>
</feature>
<dbReference type="PANTHER" id="PTHR24099:SF7">
    <property type="entry name" value="CARDIOMYOPATHY-ASSOCIATED PROTEIN 5"/>
    <property type="match status" value="1"/>
</dbReference>
<evidence type="ECO:0000313" key="17">
    <source>
        <dbReference type="Proteomes" id="UP000028990"/>
    </source>
</evidence>
<gene>
    <name evidence="16" type="ORF">H920_01513</name>
</gene>
<dbReference type="FunFam" id="2.60.40.10:FF:000985">
    <property type="entry name" value="Cardiomyopathy associated 5"/>
    <property type="match status" value="1"/>
</dbReference>
<sequence length="595" mass="68414">MAIALINQELQDKEYRLSMINLKLRVVVEGVVLHNYSHLRSEEMKLWLTALNMKYVPCFKSHYFINGAKELTVQLAEFLENLQEKSLKIEAFVSEIESFFNTIEENCTKNEKRLEAQNEEMMKKVLAQYDEKAQSFDEVKKKKMEFLHDQMVRFLQSMDTAKDTLEAIVREAEELDETVFLMSFEEINERLLSAMASTASLEHMPAAFSLFEHYDDTSPRSEQMLKQVAVPQPPRLEPQEPNSATSTTIAVYWSMNKEDVIDSFQVYCMEELQDDQEVNELVEEYRLTVKESYCIFEDLEPDRCYQVWVMAVNFTGCSLPSERAIFRTAPSTPVFRAEDCTTCWNMAIIRWRPANPEATESYILEYCRQHSPEGEGLRSFSGIKGLQLKVNLQPNDNYFFYVRAINAFGTSEQSDAALISTKGTRFLLLRETAHPSLQISSDGTVISFTERRRLTEIPSVLGEELPACGQHYWETTVTDCPAYRLGICSSSAVRARALGQGETSWYMHCSEPQRYTFFYSGIVSDVHVTERPARVGILLDYANQRLVFINAESEQLLFIVRHRFSEGVHPAFALEKPGKCTLHLGIQPPDSVRHK</sequence>
<dbReference type="EMBL" id="KN121114">
    <property type="protein sequence ID" value="KFO37084.1"/>
    <property type="molecule type" value="Genomic_DNA"/>
</dbReference>
<evidence type="ECO:0000256" key="6">
    <source>
        <dbReference type="ARBA" id="ARBA00022737"/>
    </source>
</evidence>
<dbReference type="InterPro" id="IPR013320">
    <property type="entry name" value="ConA-like_dom_sf"/>
</dbReference>
<dbReference type="GO" id="GO:0048471">
    <property type="term" value="C:perinuclear region of cytoplasm"/>
    <property type="evidence" value="ECO:0007669"/>
    <property type="project" value="UniProtKB-SubCell"/>
</dbReference>
<evidence type="ECO:0000313" key="16">
    <source>
        <dbReference type="EMBL" id="KFO37084.1"/>
    </source>
</evidence>
<comment type="subcellular location">
    <subcellularLocation>
        <location evidence="10">Cytoplasm</location>
        <location evidence="10">Myofibril</location>
        <location evidence="10">Sarcomere</location>
        <location evidence="10">M line</location>
    </subcellularLocation>
    <subcellularLocation>
        <location evidence="3">Cytoplasm</location>
        <location evidence="3">Perinuclear region</location>
    </subcellularLocation>
    <subcellularLocation>
        <location evidence="1">Nucleus</location>
    </subcellularLocation>
    <subcellularLocation>
        <location evidence="2">Sarcoplasmic reticulum</location>
    </subcellularLocation>
</comment>
<evidence type="ECO:0000256" key="3">
    <source>
        <dbReference type="ARBA" id="ARBA00004556"/>
    </source>
</evidence>
<protein>
    <recommendedName>
        <fullName evidence="11">Cardiomyopathy-associated protein 5</fullName>
    </recommendedName>
    <alternativeName>
        <fullName evidence="12">Myospryn</fullName>
    </alternativeName>
</protein>
<dbReference type="SMART" id="SM00060">
    <property type="entry name" value="FN3"/>
    <property type="match status" value="2"/>
</dbReference>
<dbReference type="InterPro" id="IPR003879">
    <property type="entry name" value="Butyrophylin_SPRY"/>
</dbReference>
<keyword evidence="8 13" id="KW-0175">Coiled coil</keyword>
<dbReference type="GO" id="GO:0016529">
    <property type="term" value="C:sarcoplasmic reticulum"/>
    <property type="evidence" value="ECO:0007669"/>
    <property type="project" value="UniProtKB-SubCell"/>
</dbReference>
<dbReference type="InterPro" id="IPR050617">
    <property type="entry name" value="E3_ligase_FN3/SPRY"/>
</dbReference>
<dbReference type="Pfam" id="PF00622">
    <property type="entry name" value="SPRY"/>
    <property type="match status" value="1"/>
</dbReference>
<dbReference type="PROSITE" id="PS50853">
    <property type="entry name" value="FN3"/>
    <property type="match status" value="2"/>
</dbReference>
<feature type="domain" description="Fibronectin type-III" evidence="15">
    <location>
        <begin position="230"/>
        <end position="331"/>
    </location>
</feature>
<dbReference type="GO" id="GO:0005634">
    <property type="term" value="C:nucleus"/>
    <property type="evidence" value="ECO:0007669"/>
    <property type="project" value="UniProtKB-SubCell"/>
</dbReference>
<dbReference type="GO" id="GO:0031430">
    <property type="term" value="C:M band"/>
    <property type="evidence" value="ECO:0007669"/>
    <property type="project" value="UniProtKB-SubCell"/>
</dbReference>
<evidence type="ECO:0000256" key="8">
    <source>
        <dbReference type="ARBA" id="ARBA00023054"/>
    </source>
</evidence>
<dbReference type="PANTHER" id="PTHR24099">
    <property type="entry name" value="E3 UBIQUITIN-PROTEIN LIGASE TRIM36-RELATED"/>
    <property type="match status" value="1"/>
</dbReference>
<dbReference type="PRINTS" id="PR01407">
    <property type="entry name" value="BUTYPHLNCDUF"/>
</dbReference>
<proteinExistence type="predicted"/>
<evidence type="ECO:0000256" key="10">
    <source>
        <dbReference type="ARBA" id="ARBA00037833"/>
    </source>
</evidence>
<dbReference type="InterPro" id="IPR001870">
    <property type="entry name" value="B30.2/SPRY"/>
</dbReference>
<dbReference type="InterPro" id="IPR003961">
    <property type="entry name" value="FN3_dom"/>
</dbReference>
<keyword evidence="7" id="KW-0703">Sarcoplasmic reticulum</keyword>
<reference evidence="16 17" key="1">
    <citation type="submission" date="2013-11" db="EMBL/GenBank/DDBJ databases">
        <title>The Damaraland mole rat (Fukomys damarensis) genome and evolution of African mole rats.</title>
        <authorList>
            <person name="Gladyshev V.N."/>
            <person name="Fang X."/>
        </authorList>
    </citation>
    <scope>NUCLEOTIDE SEQUENCE [LARGE SCALE GENOMIC DNA]</scope>
    <source>
        <tissue evidence="16">Liver</tissue>
    </source>
</reference>
<evidence type="ECO:0000256" key="1">
    <source>
        <dbReference type="ARBA" id="ARBA00004123"/>
    </source>
</evidence>
<dbReference type="Gene3D" id="2.60.120.920">
    <property type="match status" value="1"/>
</dbReference>
<keyword evidence="17" id="KW-1185">Reference proteome</keyword>
<dbReference type="InterPro" id="IPR036116">
    <property type="entry name" value="FN3_sf"/>
</dbReference>
<dbReference type="Proteomes" id="UP000028990">
    <property type="component" value="Unassembled WGS sequence"/>
</dbReference>
<keyword evidence="4" id="KW-0963">Cytoplasm</keyword>
<dbReference type="CDD" id="cd00063">
    <property type="entry name" value="FN3"/>
    <property type="match status" value="2"/>
</dbReference>
<evidence type="ECO:0000256" key="5">
    <source>
        <dbReference type="ARBA" id="ARBA00022553"/>
    </source>
</evidence>
<evidence type="ECO:0000256" key="2">
    <source>
        <dbReference type="ARBA" id="ARBA00004369"/>
    </source>
</evidence>
<dbReference type="PROSITE" id="PS50188">
    <property type="entry name" value="B302_SPRY"/>
    <property type="match status" value="1"/>
</dbReference>
<name>A0A091DY90_FUKDA</name>
<evidence type="ECO:0000256" key="11">
    <source>
        <dbReference type="ARBA" id="ARBA00072756"/>
    </source>
</evidence>
<dbReference type="SMART" id="SM00449">
    <property type="entry name" value="SPRY"/>
    <property type="match status" value="1"/>
</dbReference>
<feature type="domain" description="Fibronectin type-III" evidence="15">
    <location>
        <begin position="332"/>
        <end position="424"/>
    </location>
</feature>
<evidence type="ECO:0000256" key="13">
    <source>
        <dbReference type="SAM" id="Coils"/>
    </source>
</evidence>